<feature type="region of interest" description="Disordered" evidence="1">
    <location>
        <begin position="316"/>
        <end position="368"/>
    </location>
</feature>
<feature type="compositionally biased region" description="Basic and acidic residues" evidence="1">
    <location>
        <begin position="605"/>
        <end position="622"/>
    </location>
</feature>
<name>A0A4Q2DS51_9AGAR</name>
<dbReference type="OrthoDB" id="3013787at2759"/>
<dbReference type="EMBL" id="SDEE01000053">
    <property type="protein sequence ID" value="RXW23059.1"/>
    <property type="molecule type" value="Genomic_DNA"/>
</dbReference>
<feature type="compositionally biased region" description="Basic and acidic residues" evidence="1">
    <location>
        <begin position="532"/>
        <end position="541"/>
    </location>
</feature>
<dbReference type="Proteomes" id="UP000290288">
    <property type="component" value="Unassembled WGS sequence"/>
</dbReference>
<evidence type="ECO:0000256" key="1">
    <source>
        <dbReference type="SAM" id="MobiDB-lite"/>
    </source>
</evidence>
<feature type="region of interest" description="Disordered" evidence="1">
    <location>
        <begin position="1"/>
        <end position="25"/>
    </location>
</feature>
<sequence>MTATPLASSPAVEDAAHEEEENVTVTTELRAELDSLPDADAKELVERLSAEAGPSRLVLLHHGLTCSGHNTSEAGEEEKEDQGEEVQVESRQVQSALCFPAALNAAYVAFDLHAKKLKEPSSGGGDVDEGEFLQALLSPGFVERCSRIQDEWKQPSPSLEALIELEPFNNMFGDLVLLSHHELSNAGILESFQRLWAENALWLPIVAGILTYQSEALLCLRVQVRPSVFAYIIYDPHPRSESDRGPAFVVHQSREGAAGYLFDLWKNLPRKSSKSDEAVVPRFSLHILLPAQRPRSFVPEQEAQPEAAMMVISDSKMEETAPEPIKTPAEPQEPSAVEDNEQVRARAPSPSPSPPTPKPPPNLRSTASQNRLQREFGWQLGLQDVRIVTPLKEKIEEEPSTIQDGSAAEPEPTPSGSQTPLKIHNKDASNSKASVSSTPSNRSLARKDFGWQMALQEEVGGVTLPMSPKSAVATFSETDSRHKPQSSLGGSTSAVSLNNKAQNSSNTNLSQKSGISGGGPKSPNAKASSSRADAERQKPVRADFGWQMGLAAKSLTLPITPKREVEFNMSEIDRNTSNLQQSSHTVGYSAPSASPLGASEFGALEETKPAEETKEEETKPDVEEGSSNGNAGQETTPDVVDCEYCFGPAVVDELIPVASECGHEISTARVPNVASYTEVPELQGNGNRTETRRVD</sequence>
<feature type="region of interest" description="Disordered" evidence="1">
    <location>
        <begin position="569"/>
        <end position="637"/>
    </location>
</feature>
<evidence type="ECO:0000313" key="2">
    <source>
        <dbReference type="EMBL" id="RXW23059.1"/>
    </source>
</evidence>
<comment type="caution">
    <text evidence="2">The sequence shown here is derived from an EMBL/GenBank/DDBJ whole genome shotgun (WGS) entry which is preliminary data.</text>
</comment>
<keyword evidence="3" id="KW-1185">Reference proteome</keyword>
<protein>
    <submittedName>
        <fullName evidence="2">Uncharacterized protein</fullName>
    </submittedName>
</protein>
<evidence type="ECO:0000313" key="3">
    <source>
        <dbReference type="Proteomes" id="UP000290288"/>
    </source>
</evidence>
<proteinExistence type="predicted"/>
<gene>
    <name evidence="2" type="ORF">EST38_g2812</name>
</gene>
<reference evidence="2 3" key="1">
    <citation type="submission" date="2019-01" db="EMBL/GenBank/DDBJ databases">
        <title>Draft genome sequence of Psathyrella aberdarensis IHI B618.</title>
        <authorList>
            <person name="Buettner E."/>
            <person name="Kellner H."/>
        </authorList>
    </citation>
    <scope>NUCLEOTIDE SEQUENCE [LARGE SCALE GENOMIC DNA]</scope>
    <source>
        <strain evidence="2 3">IHI B618</strain>
    </source>
</reference>
<accession>A0A4Q2DS51</accession>
<feature type="region of interest" description="Disordered" evidence="1">
    <location>
        <begin position="459"/>
        <end position="557"/>
    </location>
</feature>
<feature type="compositionally biased region" description="Polar residues" evidence="1">
    <location>
        <begin position="430"/>
        <end position="443"/>
    </location>
</feature>
<feature type="compositionally biased region" description="Pro residues" evidence="1">
    <location>
        <begin position="349"/>
        <end position="362"/>
    </location>
</feature>
<dbReference type="AlphaFoldDB" id="A0A4Q2DS51"/>
<organism evidence="2 3">
    <name type="scientific">Candolleomyces aberdarensis</name>
    <dbReference type="NCBI Taxonomy" id="2316362"/>
    <lineage>
        <taxon>Eukaryota</taxon>
        <taxon>Fungi</taxon>
        <taxon>Dikarya</taxon>
        <taxon>Basidiomycota</taxon>
        <taxon>Agaricomycotina</taxon>
        <taxon>Agaricomycetes</taxon>
        <taxon>Agaricomycetidae</taxon>
        <taxon>Agaricales</taxon>
        <taxon>Agaricineae</taxon>
        <taxon>Psathyrellaceae</taxon>
        <taxon>Candolleomyces</taxon>
    </lineage>
</organism>
<feature type="compositionally biased region" description="Polar residues" evidence="1">
    <location>
        <begin position="625"/>
        <end position="636"/>
    </location>
</feature>
<feature type="region of interest" description="Disordered" evidence="1">
    <location>
        <begin position="393"/>
        <end position="444"/>
    </location>
</feature>
<feature type="compositionally biased region" description="Polar residues" evidence="1">
    <location>
        <begin position="575"/>
        <end position="586"/>
    </location>
</feature>
<feature type="compositionally biased region" description="Polar residues" evidence="1">
    <location>
        <begin position="485"/>
        <end position="509"/>
    </location>
</feature>